<dbReference type="OrthoDB" id="67682at2759"/>
<accession>W4GCZ5</accession>
<reference evidence="1" key="1">
    <citation type="submission" date="2013-12" db="EMBL/GenBank/DDBJ databases">
        <title>The Genome Sequence of Aphanomyces astaci APO3.</title>
        <authorList>
            <consortium name="The Broad Institute Genomics Platform"/>
            <person name="Russ C."/>
            <person name="Tyler B."/>
            <person name="van West P."/>
            <person name="Dieguez-Uribeondo J."/>
            <person name="Young S.K."/>
            <person name="Zeng Q."/>
            <person name="Gargeya S."/>
            <person name="Fitzgerald M."/>
            <person name="Abouelleil A."/>
            <person name="Alvarado L."/>
            <person name="Chapman S.B."/>
            <person name="Gainer-Dewar J."/>
            <person name="Goldberg J."/>
            <person name="Griggs A."/>
            <person name="Gujja S."/>
            <person name="Hansen M."/>
            <person name="Howarth C."/>
            <person name="Imamovic A."/>
            <person name="Ireland A."/>
            <person name="Larimer J."/>
            <person name="McCowan C."/>
            <person name="Murphy C."/>
            <person name="Pearson M."/>
            <person name="Poon T.W."/>
            <person name="Priest M."/>
            <person name="Roberts A."/>
            <person name="Saif S."/>
            <person name="Shea T."/>
            <person name="Sykes S."/>
            <person name="Wortman J."/>
            <person name="Nusbaum C."/>
            <person name="Birren B."/>
        </authorList>
    </citation>
    <scope>NUCLEOTIDE SEQUENCE [LARGE SCALE GENOMIC DNA]</scope>
    <source>
        <strain evidence="1">APO3</strain>
    </source>
</reference>
<sequence length="141" mass="15720">MSREHLLGDDDESIVLARLGAVGSITIDGWSSAYDDAYPKALKGVVPPNEFHTCITAINQSVDDYYPCIPCFGCGYLCCVASFGLSLLVPQPCTTELEKAVEFVLHRINGRDDFLYRGIVWKVVRPKHTHTSWIELRQLAC</sequence>
<evidence type="ECO:0008006" key="2">
    <source>
        <dbReference type="Google" id="ProtNLM"/>
    </source>
</evidence>
<dbReference type="GeneID" id="20811273"/>
<dbReference type="AlphaFoldDB" id="W4GCZ5"/>
<protein>
    <recommendedName>
        <fullName evidence="2">Golgin subfamily A member 7/ERF4 domain-containing protein</fullName>
    </recommendedName>
</protein>
<organism evidence="1">
    <name type="scientific">Aphanomyces astaci</name>
    <name type="common">Crayfish plague agent</name>
    <dbReference type="NCBI Taxonomy" id="112090"/>
    <lineage>
        <taxon>Eukaryota</taxon>
        <taxon>Sar</taxon>
        <taxon>Stramenopiles</taxon>
        <taxon>Oomycota</taxon>
        <taxon>Saprolegniomycetes</taxon>
        <taxon>Saprolegniales</taxon>
        <taxon>Verrucalvaceae</taxon>
        <taxon>Aphanomyces</taxon>
    </lineage>
</organism>
<proteinExistence type="predicted"/>
<dbReference type="VEuPathDB" id="FungiDB:H257_09277"/>
<gene>
    <name evidence="1" type="ORF">H257_09277</name>
</gene>
<dbReference type="EMBL" id="KI913135">
    <property type="protein sequence ID" value="ETV76833.1"/>
    <property type="molecule type" value="Genomic_DNA"/>
</dbReference>
<evidence type="ECO:0000313" key="1">
    <source>
        <dbReference type="EMBL" id="ETV76833.1"/>
    </source>
</evidence>
<name>W4GCZ5_APHAT</name>
<dbReference type="RefSeq" id="XP_009833745.1">
    <property type="nucleotide sequence ID" value="XM_009835443.1"/>
</dbReference>